<keyword evidence="7 12" id="KW-0274">FAD</keyword>
<dbReference type="GO" id="GO:0005737">
    <property type="term" value="C:cytoplasm"/>
    <property type="evidence" value="ECO:0007669"/>
    <property type="project" value="UniProtKB-SubCell"/>
</dbReference>
<dbReference type="PIRSF" id="PIRSF000171">
    <property type="entry name" value="SDHA_APRA_LASPO"/>
    <property type="match status" value="1"/>
</dbReference>
<accession>A0A0S8FT91</accession>
<evidence type="ECO:0000256" key="11">
    <source>
        <dbReference type="PIRSR" id="PIRSR000171-1"/>
    </source>
</evidence>
<feature type="domain" description="Fumarate reductase/succinate dehydrogenase flavoprotein-like C-terminal" evidence="14">
    <location>
        <begin position="420"/>
        <end position="503"/>
    </location>
</feature>
<comment type="catalytic activity">
    <reaction evidence="9">
        <text>L-aspartate + O2 = iminosuccinate + H2O2</text>
        <dbReference type="Rhea" id="RHEA:25876"/>
        <dbReference type="ChEBI" id="CHEBI:15379"/>
        <dbReference type="ChEBI" id="CHEBI:16240"/>
        <dbReference type="ChEBI" id="CHEBI:29991"/>
        <dbReference type="ChEBI" id="CHEBI:77875"/>
        <dbReference type="EC" id="1.4.3.16"/>
    </reaction>
    <physiologicalReaction direction="left-to-right" evidence="9">
        <dbReference type="Rhea" id="RHEA:25877"/>
    </physiologicalReaction>
</comment>
<evidence type="ECO:0000256" key="8">
    <source>
        <dbReference type="ARBA" id="ARBA00023002"/>
    </source>
</evidence>
<protein>
    <recommendedName>
        <fullName evidence="4 10">L-aspartate oxidase</fullName>
        <ecNumber evidence="4 10">1.4.3.16</ecNumber>
    </recommendedName>
</protein>
<dbReference type="AlphaFoldDB" id="A0A0S8FT91"/>
<dbReference type="Gene3D" id="3.50.50.60">
    <property type="entry name" value="FAD/NAD(P)-binding domain"/>
    <property type="match status" value="1"/>
</dbReference>
<evidence type="ECO:0000259" key="14">
    <source>
        <dbReference type="Pfam" id="PF02910"/>
    </source>
</evidence>
<dbReference type="InterPro" id="IPR037099">
    <property type="entry name" value="Fum_R/Succ_DH_flav-like_C_sf"/>
</dbReference>
<dbReference type="Pfam" id="PF02910">
    <property type="entry name" value="Succ_DH_flav_C"/>
    <property type="match status" value="1"/>
</dbReference>
<feature type="active site" description="Proton acceptor" evidence="11">
    <location>
        <position position="276"/>
    </location>
</feature>
<dbReference type="PANTHER" id="PTHR42716:SF2">
    <property type="entry name" value="L-ASPARTATE OXIDASE, CHLOROPLASTIC"/>
    <property type="match status" value="1"/>
</dbReference>
<evidence type="ECO:0000256" key="4">
    <source>
        <dbReference type="ARBA" id="ARBA00012173"/>
    </source>
</evidence>
<dbReference type="EMBL" id="LJUJ01000007">
    <property type="protein sequence ID" value="KPK63955.1"/>
    <property type="molecule type" value="Genomic_DNA"/>
</dbReference>
<organism evidence="15 16">
    <name type="scientific">candidate division WOR_3 bacterium SM23_42</name>
    <dbReference type="NCBI Taxonomy" id="1703779"/>
    <lineage>
        <taxon>Bacteria</taxon>
        <taxon>Bacteria division WOR-3</taxon>
    </lineage>
</organism>
<dbReference type="NCBIfam" id="TIGR00551">
    <property type="entry name" value="nadB"/>
    <property type="match status" value="1"/>
</dbReference>
<feature type="domain" description="FAD-dependent oxidoreductase 2 FAD-binding" evidence="13">
    <location>
        <begin position="6"/>
        <end position="378"/>
    </location>
</feature>
<evidence type="ECO:0000256" key="2">
    <source>
        <dbReference type="ARBA" id="ARBA00004950"/>
    </source>
</evidence>
<dbReference type="SUPFAM" id="SSF51905">
    <property type="entry name" value="FAD/NAD(P)-binding domain"/>
    <property type="match status" value="1"/>
</dbReference>
<evidence type="ECO:0000313" key="16">
    <source>
        <dbReference type="Proteomes" id="UP000051373"/>
    </source>
</evidence>
<keyword evidence="8 12" id="KW-0560">Oxidoreductase</keyword>
<dbReference type="InterPro" id="IPR027477">
    <property type="entry name" value="Succ_DH/fumarate_Rdtase_cat_sf"/>
</dbReference>
<dbReference type="InterPro" id="IPR005288">
    <property type="entry name" value="NadB"/>
</dbReference>
<sequence>MPKQVDFLVVGSGIAGLTFATKSAKHGSVLVLTKKRKADSSTNYAQGGIAAVFGENDAAEFHIEDTIKAGEGLCHEEAVSIMVRDGPTLVKELHSMGCRFSMNSKGNFDLAREGGHSRRRIVHAKDYTGQEIERVLLEETKKAGVTISENEIALDLVVQDEGCTGIYYLDANTRQIDVIYANATILATGGVGQVYQHTTNPPIATGDGIAMAYRVGAKIANMEFVQFHPTAVFNIKIDGRAFLISEAVRGEGGVLKTKDGIPFMNKYSEAGNLAPRDIVARACLTEMLTTDSKYVLLDVSHLEADFIKNRFPTIYETCLSWGIDITRGPIPVVPAAHYLCGGILVNEWAESSIPRLFALGECSCTGVHGANRLASNSLLEALVFADRAARRVQNIKNIRFTKQRSMKTTAKIGPNLMFQIKEIMDRYVGLLRSEKKLREAEALIDGFYRLFEEGIHIINAESRNVTVVSKLVIESALKRKESRGLHYMTDYPNKNHSFTTDTITKISDPN</sequence>
<evidence type="ECO:0000256" key="12">
    <source>
        <dbReference type="RuleBase" id="RU362049"/>
    </source>
</evidence>
<dbReference type="GO" id="GO:0008734">
    <property type="term" value="F:L-aspartate oxidase activity"/>
    <property type="evidence" value="ECO:0007669"/>
    <property type="project" value="UniProtKB-UniRule"/>
</dbReference>
<evidence type="ECO:0000256" key="10">
    <source>
        <dbReference type="NCBIfam" id="TIGR00551"/>
    </source>
</evidence>
<comment type="similarity">
    <text evidence="3 12">Belongs to the FAD-dependent oxidoreductase 2 family. NadB subfamily.</text>
</comment>
<comment type="function">
    <text evidence="12">Catalyzes the oxidation of L-aspartate to iminoaspartate.</text>
</comment>
<dbReference type="SUPFAM" id="SSF56425">
    <property type="entry name" value="Succinate dehydrogenase/fumarate reductase flavoprotein, catalytic domain"/>
    <property type="match status" value="1"/>
</dbReference>
<dbReference type="PRINTS" id="PR00368">
    <property type="entry name" value="FADPNR"/>
</dbReference>
<evidence type="ECO:0000313" key="15">
    <source>
        <dbReference type="EMBL" id="KPK63955.1"/>
    </source>
</evidence>
<dbReference type="FunFam" id="3.90.700.10:FF:000002">
    <property type="entry name" value="L-aspartate oxidase"/>
    <property type="match status" value="1"/>
</dbReference>
<comment type="pathway">
    <text evidence="2 12">Cofactor biosynthesis; NAD(+) biosynthesis; iminoaspartate from L-aspartate (oxidase route): step 1/1.</text>
</comment>
<gene>
    <name evidence="15" type="ORF">AMJ83_04590</name>
</gene>
<keyword evidence="6 12" id="KW-0662">Pyridine nucleotide biosynthesis</keyword>
<reference evidence="15 16" key="1">
    <citation type="journal article" date="2015" name="Microbiome">
        <title>Genomic resolution of linkages in carbon, nitrogen, and sulfur cycling among widespread estuary sediment bacteria.</title>
        <authorList>
            <person name="Baker B.J."/>
            <person name="Lazar C.S."/>
            <person name="Teske A.P."/>
            <person name="Dick G.J."/>
        </authorList>
    </citation>
    <scope>NUCLEOTIDE SEQUENCE [LARGE SCALE GENOMIC DNA]</scope>
    <source>
        <strain evidence="15">SM23_42</strain>
    </source>
</reference>
<evidence type="ECO:0000256" key="7">
    <source>
        <dbReference type="ARBA" id="ARBA00022827"/>
    </source>
</evidence>
<comment type="subcellular location">
    <subcellularLocation>
        <location evidence="12">Cytoplasm</location>
    </subcellularLocation>
</comment>
<dbReference type="Gene3D" id="1.20.58.100">
    <property type="entry name" value="Fumarate reductase/succinate dehydrogenase flavoprotein-like, C-terminal domain"/>
    <property type="match status" value="1"/>
</dbReference>
<dbReference type="STRING" id="1703779.AMJ83_04590"/>
<dbReference type="PATRIC" id="fig|1703779.3.peg.1010"/>
<dbReference type="UniPathway" id="UPA00253">
    <property type="reaction ID" value="UER00326"/>
</dbReference>
<dbReference type="Pfam" id="PF00890">
    <property type="entry name" value="FAD_binding_2"/>
    <property type="match status" value="1"/>
</dbReference>
<comment type="caution">
    <text evidence="15">The sequence shown here is derived from an EMBL/GenBank/DDBJ whole genome shotgun (WGS) entry which is preliminary data.</text>
</comment>
<evidence type="ECO:0000259" key="13">
    <source>
        <dbReference type="Pfam" id="PF00890"/>
    </source>
</evidence>
<dbReference type="Gene3D" id="3.90.700.10">
    <property type="entry name" value="Succinate dehydrogenase/fumarate reductase flavoprotein, catalytic domain"/>
    <property type="match status" value="1"/>
</dbReference>
<evidence type="ECO:0000256" key="3">
    <source>
        <dbReference type="ARBA" id="ARBA00008562"/>
    </source>
</evidence>
<dbReference type="PANTHER" id="PTHR42716">
    <property type="entry name" value="L-ASPARTATE OXIDASE"/>
    <property type="match status" value="1"/>
</dbReference>
<dbReference type="InterPro" id="IPR003953">
    <property type="entry name" value="FAD-dep_OxRdtase_2_FAD-bd"/>
</dbReference>
<dbReference type="InterPro" id="IPR036188">
    <property type="entry name" value="FAD/NAD-bd_sf"/>
</dbReference>
<proteinExistence type="inferred from homology"/>
<dbReference type="InterPro" id="IPR015939">
    <property type="entry name" value="Fum_Rdtase/Succ_DH_flav-like_C"/>
</dbReference>
<keyword evidence="5 12" id="KW-0285">Flavoprotein</keyword>
<dbReference type="GO" id="GO:0034628">
    <property type="term" value="P:'de novo' NAD+ biosynthetic process from L-aspartate"/>
    <property type="evidence" value="ECO:0007669"/>
    <property type="project" value="TreeGrafter"/>
</dbReference>
<evidence type="ECO:0000256" key="1">
    <source>
        <dbReference type="ARBA" id="ARBA00001974"/>
    </source>
</evidence>
<dbReference type="SUPFAM" id="SSF46977">
    <property type="entry name" value="Succinate dehydrogenase/fumarate reductase flavoprotein C-terminal domain"/>
    <property type="match status" value="1"/>
</dbReference>
<evidence type="ECO:0000256" key="9">
    <source>
        <dbReference type="ARBA" id="ARBA00048305"/>
    </source>
</evidence>
<dbReference type="EC" id="1.4.3.16" evidence="4 10"/>
<comment type="cofactor">
    <cofactor evidence="1 12">
        <name>FAD</name>
        <dbReference type="ChEBI" id="CHEBI:57692"/>
    </cofactor>
</comment>
<dbReference type="Proteomes" id="UP000051373">
    <property type="component" value="Unassembled WGS sequence"/>
</dbReference>
<evidence type="ECO:0000256" key="5">
    <source>
        <dbReference type="ARBA" id="ARBA00022630"/>
    </source>
</evidence>
<name>A0A0S8FT91_UNCW3</name>
<evidence type="ECO:0000256" key="6">
    <source>
        <dbReference type="ARBA" id="ARBA00022642"/>
    </source>
</evidence>